<evidence type="ECO:0000256" key="7">
    <source>
        <dbReference type="ARBA" id="ARBA00023136"/>
    </source>
</evidence>
<dbReference type="InterPro" id="IPR011701">
    <property type="entry name" value="MFS"/>
</dbReference>
<dbReference type="EMBL" id="MU863625">
    <property type="protein sequence ID" value="KAK4105190.1"/>
    <property type="molecule type" value="Genomic_DNA"/>
</dbReference>
<keyword evidence="4" id="KW-1003">Cell membrane</keyword>
<feature type="transmembrane region" description="Helical" evidence="9">
    <location>
        <begin position="283"/>
        <end position="303"/>
    </location>
</feature>
<comment type="subcellular location">
    <subcellularLocation>
        <location evidence="2">Cell membrane</location>
    </subcellularLocation>
    <subcellularLocation>
        <location evidence="1">Membrane</location>
        <topology evidence="1">Multi-pass membrane protein</topology>
    </subcellularLocation>
</comment>
<feature type="transmembrane region" description="Helical" evidence="9">
    <location>
        <begin position="478"/>
        <end position="500"/>
    </location>
</feature>
<accession>A0AAN6T4T2</accession>
<sequence>MADLDEKEQHHHHHPGDLDDPNPPPSNTSTTTAASVGLGPDPPETKHEKTTTSRSRPPTPDAAPLGFEPIRPAPGPHSSSHTPRRRLSAETVDTLRRERSNNGWGCDDIEEDAAGAGGSVAPYNHPPPSAAAERDPFEVGWDGGDADPLCPRSFPLWRKWMIIVITSVGSFCVTNASASYTSTYGQMNDEFGTSRLVATLGLSTFVLGIALGPFWSPLAEFYGRRPIYLASFAGFIVWIIPSAVATNIETMIIARFFQGLAGSAFLSVSGGTVGDLFTRDTMLMPMAIFALAPFVGPSTGPLVGGLINTYTNWRWTHYVLIIWAFLLLVSIALLVPETYHPVLLQKKAQRIRKATGDDRWRAPIEKTTKSVSQTVAYSLLRPFQILVFEPMVLVLNVYTAMLLGLLYLFFGAFPLIFRTNYGFNLWQVGLTFMGLLVSMIVAGLSTPFWTKLRHDLVEKRRKETGVLKDEPEDQLPPVIFAAPLITGGLFWFGFTTYPWVHWIVPIIGSGVFGLGMSLAFTGIFTFLVDAYPRYAASALASNALVRCSFAAIFPLFGIQMYEGLGFQWATGLLAFVTLALLPFPYIFFRYGKKIRAKSRFATST</sequence>
<dbReference type="AlphaFoldDB" id="A0AAN6T4T2"/>
<feature type="transmembrane region" description="Helical" evidence="9">
    <location>
        <begin position="315"/>
        <end position="335"/>
    </location>
</feature>
<dbReference type="FunFam" id="1.20.1250.20:FF:000082">
    <property type="entry name" value="MFS multidrug transporter, putative"/>
    <property type="match status" value="1"/>
</dbReference>
<evidence type="ECO:0000256" key="9">
    <source>
        <dbReference type="SAM" id="Phobius"/>
    </source>
</evidence>
<feature type="transmembrane region" description="Helical" evidence="9">
    <location>
        <begin position="506"/>
        <end position="531"/>
    </location>
</feature>
<gene>
    <name evidence="11" type="ORF">N658DRAFT_503372</name>
</gene>
<feature type="domain" description="Major facilitator superfamily (MFS) profile" evidence="10">
    <location>
        <begin position="162"/>
        <end position="594"/>
    </location>
</feature>
<dbReference type="SUPFAM" id="SSF103473">
    <property type="entry name" value="MFS general substrate transporter"/>
    <property type="match status" value="1"/>
</dbReference>
<reference evidence="11" key="1">
    <citation type="journal article" date="2023" name="Mol. Phylogenet. Evol.">
        <title>Genome-scale phylogeny and comparative genomics of the fungal order Sordariales.</title>
        <authorList>
            <person name="Hensen N."/>
            <person name="Bonometti L."/>
            <person name="Westerberg I."/>
            <person name="Brannstrom I.O."/>
            <person name="Guillou S."/>
            <person name="Cros-Aarteil S."/>
            <person name="Calhoun S."/>
            <person name="Haridas S."/>
            <person name="Kuo A."/>
            <person name="Mondo S."/>
            <person name="Pangilinan J."/>
            <person name="Riley R."/>
            <person name="LaButti K."/>
            <person name="Andreopoulos B."/>
            <person name="Lipzen A."/>
            <person name="Chen C."/>
            <person name="Yan M."/>
            <person name="Daum C."/>
            <person name="Ng V."/>
            <person name="Clum A."/>
            <person name="Steindorff A."/>
            <person name="Ohm R.A."/>
            <person name="Martin F."/>
            <person name="Silar P."/>
            <person name="Natvig D.O."/>
            <person name="Lalanne C."/>
            <person name="Gautier V."/>
            <person name="Ament-Velasquez S.L."/>
            <person name="Kruys A."/>
            <person name="Hutchinson M.I."/>
            <person name="Powell A.J."/>
            <person name="Barry K."/>
            <person name="Miller A.N."/>
            <person name="Grigoriev I.V."/>
            <person name="Debuchy R."/>
            <person name="Gladieux P."/>
            <person name="Hiltunen Thoren M."/>
            <person name="Johannesson H."/>
        </authorList>
    </citation>
    <scope>NUCLEOTIDE SEQUENCE</scope>
    <source>
        <strain evidence="11">CBS 757.83</strain>
    </source>
</reference>
<evidence type="ECO:0000256" key="2">
    <source>
        <dbReference type="ARBA" id="ARBA00004236"/>
    </source>
</evidence>
<feature type="transmembrane region" description="Helical" evidence="9">
    <location>
        <begin position="543"/>
        <end position="561"/>
    </location>
</feature>
<comment type="caution">
    <text evidence="11">The sequence shown here is derived from an EMBL/GenBank/DDBJ whole genome shotgun (WGS) entry which is preliminary data.</text>
</comment>
<dbReference type="InterPro" id="IPR036259">
    <property type="entry name" value="MFS_trans_sf"/>
</dbReference>
<feature type="transmembrane region" description="Helical" evidence="9">
    <location>
        <begin position="160"/>
        <end position="180"/>
    </location>
</feature>
<feature type="transmembrane region" description="Helical" evidence="9">
    <location>
        <begin position="429"/>
        <end position="452"/>
    </location>
</feature>
<feature type="transmembrane region" description="Helical" evidence="9">
    <location>
        <begin position="567"/>
        <end position="588"/>
    </location>
</feature>
<feature type="region of interest" description="Disordered" evidence="8">
    <location>
        <begin position="1"/>
        <end position="135"/>
    </location>
</feature>
<evidence type="ECO:0000256" key="8">
    <source>
        <dbReference type="SAM" id="MobiDB-lite"/>
    </source>
</evidence>
<keyword evidence="12" id="KW-1185">Reference proteome</keyword>
<dbReference type="Pfam" id="PF07690">
    <property type="entry name" value="MFS_1"/>
    <property type="match status" value="1"/>
</dbReference>
<dbReference type="GO" id="GO:0022857">
    <property type="term" value="F:transmembrane transporter activity"/>
    <property type="evidence" value="ECO:0007669"/>
    <property type="project" value="InterPro"/>
</dbReference>
<evidence type="ECO:0000313" key="12">
    <source>
        <dbReference type="Proteomes" id="UP001305647"/>
    </source>
</evidence>
<evidence type="ECO:0000256" key="6">
    <source>
        <dbReference type="ARBA" id="ARBA00022989"/>
    </source>
</evidence>
<keyword evidence="6 9" id="KW-1133">Transmembrane helix</keyword>
<protein>
    <submittedName>
        <fullName evidence="11">MFS general substrate transporter</fullName>
    </submittedName>
</protein>
<evidence type="ECO:0000256" key="3">
    <source>
        <dbReference type="ARBA" id="ARBA00008335"/>
    </source>
</evidence>
<proteinExistence type="inferred from homology"/>
<evidence type="ECO:0000256" key="4">
    <source>
        <dbReference type="ARBA" id="ARBA00022475"/>
    </source>
</evidence>
<name>A0AAN6T4T2_9PEZI</name>
<dbReference type="PANTHER" id="PTHR23502:SF7">
    <property type="entry name" value="DRUG_PROTON ANTIPORTER YHK8-RELATED"/>
    <property type="match status" value="1"/>
</dbReference>
<feature type="transmembrane region" description="Helical" evidence="9">
    <location>
        <begin position="192"/>
        <end position="215"/>
    </location>
</feature>
<feature type="transmembrane region" description="Helical" evidence="9">
    <location>
        <begin position="391"/>
        <end position="417"/>
    </location>
</feature>
<reference evidence="11" key="2">
    <citation type="submission" date="2023-05" db="EMBL/GenBank/DDBJ databases">
        <authorList>
            <consortium name="Lawrence Berkeley National Laboratory"/>
            <person name="Steindorff A."/>
            <person name="Hensen N."/>
            <person name="Bonometti L."/>
            <person name="Westerberg I."/>
            <person name="Brannstrom I.O."/>
            <person name="Guillou S."/>
            <person name="Cros-Aarteil S."/>
            <person name="Calhoun S."/>
            <person name="Haridas S."/>
            <person name="Kuo A."/>
            <person name="Mondo S."/>
            <person name="Pangilinan J."/>
            <person name="Riley R."/>
            <person name="Labutti K."/>
            <person name="Andreopoulos B."/>
            <person name="Lipzen A."/>
            <person name="Chen C."/>
            <person name="Yanf M."/>
            <person name="Daum C."/>
            <person name="Ng V."/>
            <person name="Clum A."/>
            <person name="Ohm R."/>
            <person name="Martin F."/>
            <person name="Silar P."/>
            <person name="Natvig D."/>
            <person name="Lalanne C."/>
            <person name="Gautier V."/>
            <person name="Ament-Velasquez S.L."/>
            <person name="Kruys A."/>
            <person name="Hutchinson M.I."/>
            <person name="Powell A.J."/>
            <person name="Barry K."/>
            <person name="Miller A.N."/>
            <person name="Grigoriev I.V."/>
            <person name="Debuchy R."/>
            <person name="Gladieux P."/>
            <person name="Thoren M.H."/>
            <person name="Johannesson H."/>
        </authorList>
    </citation>
    <scope>NUCLEOTIDE SEQUENCE</scope>
    <source>
        <strain evidence="11">CBS 757.83</strain>
    </source>
</reference>
<evidence type="ECO:0000256" key="1">
    <source>
        <dbReference type="ARBA" id="ARBA00004141"/>
    </source>
</evidence>
<dbReference type="Gene3D" id="1.20.1250.20">
    <property type="entry name" value="MFS general substrate transporter like domains"/>
    <property type="match status" value="1"/>
</dbReference>
<dbReference type="PANTHER" id="PTHR23502">
    <property type="entry name" value="MAJOR FACILITATOR SUPERFAMILY"/>
    <property type="match status" value="1"/>
</dbReference>
<evidence type="ECO:0000259" key="10">
    <source>
        <dbReference type="PROSITE" id="PS50850"/>
    </source>
</evidence>
<keyword evidence="7 9" id="KW-0472">Membrane</keyword>
<evidence type="ECO:0000256" key="5">
    <source>
        <dbReference type="ARBA" id="ARBA00022692"/>
    </source>
</evidence>
<comment type="similarity">
    <text evidence="3">Belongs to the major facilitator superfamily.</text>
</comment>
<dbReference type="InterPro" id="IPR020846">
    <property type="entry name" value="MFS_dom"/>
</dbReference>
<dbReference type="GO" id="GO:0005886">
    <property type="term" value="C:plasma membrane"/>
    <property type="evidence" value="ECO:0007669"/>
    <property type="project" value="UniProtKB-SubCell"/>
</dbReference>
<feature type="transmembrane region" description="Helical" evidence="9">
    <location>
        <begin position="227"/>
        <end position="246"/>
    </location>
</feature>
<organism evidence="11 12">
    <name type="scientific">Parathielavia hyrcaniae</name>
    <dbReference type="NCBI Taxonomy" id="113614"/>
    <lineage>
        <taxon>Eukaryota</taxon>
        <taxon>Fungi</taxon>
        <taxon>Dikarya</taxon>
        <taxon>Ascomycota</taxon>
        <taxon>Pezizomycotina</taxon>
        <taxon>Sordariomycetes</taxon>
        <taxon>Sordariomycetidae</taxon>
        <taxon>Sordariales</taxon>
        <taxon>Chaetomiaceae</taxon>
        <taxon>Parathielavia</taxon>
    </lineage>
</organism>
<evidence type="ECO:0000313" key="11">
    <source>
        <dbReference type="EMBL" id="KAK4105190.1"/>
    </source>
</evidence>
<keyword evidence="5 9" id="KW-0812">Transmembrane</keyword>
<dbReference type="CDD" id="cd17323">
    <property type="entry name" value="MFS_Tpo1_MDR_like"/>
    <property type="match status" value="1"/>
</dbReference>
<dbReference type="PROSITE" id="PS50850">
    <property type="entry name" value="MFS"/>
    <property type="match status" value="1"/>
</dbReference>
<dbReference type="Proteomes" id="UP001305647">
    <property type="component" value="Unassembled WGS sequence"/>
</dbReference>
<feature type="transmembrane region" description="Helical" evidence="9">
    <location>
        <begin position="252"/>
        <end position="271"/>
    </location>
</feature>